<protein>
    <recommendedName>
        <fullName evidence="2">SprT-like domain-containing protein</fullName>
    </recommendedName>
</protein>
<gene>
    <name evidence="1" type="ORF">MM415B07419_0010</name>
</gene>
<sequence length="101" mass="11354">MIEVQIPASIKVGGFDYNIKIDVKTDEELKGHGWRGSQCEYSRDIEIMSTLRPQEFSSIAIHELLHAVSLVYGVDLCEHDNGVLANGLHQVMEQLGVRFVK</sequence>
<reference evidence="1" key="1">
    <citation type="submission" date="2020-03" db="EMBL/GenBank/DDBJ databases">
        <title>The deep terrestrial virosphere.</title>
        <authorList>
            <person name="Holmfeldt K."/>
            <person name="Nilsson E."/>
            <person name="Simone D."/>
            <person name="Lopez-Fernandez M."/>
            <person name="Wu X."/>
            <person name="de Brujin I."/>
            <person name="Lundin D."/>
            <person name="Andersson A."/>
            <person name="Bertilsson S."/>
            <person name="Dopson M."/>
        </authorList>
    </citation>
    <scope>NUCLEOTIDE SEQUENCE</scope>
    <source>
        <strain evidence="1">MM415B07419</strain>
    </source>
</reference>
<dbReference type="AlphaFoldDB" id="A0A6M3LRK1"/>
<evidence type="ECO:0008006" key="2">
    <source>
        <dbReference type="Google" id="ProtNLM"/>
    </source>
</evidence>
<organism evidence="1">
    <name type="scientific">viral metagenome</name>
    <dbReference type="NCBI Taxonomy" id="1070528"/>
    <lineage>
        <taxon>unclassified sequences</taxon>
        <taxon>metagenomes</taxon>
        <taxon>organismal metagenomes</taxon>
    </lineage>
</organism>
<dbReference type="EMBL" id="MT143432">
    <property type="protein sequence ID" value="QJA96779.1"/>
    <property type="molecule type" value="Genomic_DNA"/>
</dbReference>
<evidence type="ECO:0000313" key="1">
    <source>
        <dbReference type="EMBL" id="QJA96779.1"/>
    </source>
</evidence>
<name>A0A6M3LRK1_9ZZZZ</name>
<proteinExistence type="predicted"/>
<accession>A0A6M3LRK1</accession>